<keyword evidence="2" id="KW-1185">Reference proteome</keyword>
<organism evidence="1 2">
    <name type="scientific">Streptomyces spinosisporus</name>
    <dbReference type="NCBI Taxonomy" id="2927582"/>
    <lineage>
        <taxon>Bacteria</taxon>
        <taxon>Bacillati</taxon>
        <taxon>Actinomycetota</taxon>
        <taxon>Actinomycetes</taxon>
        <taxon>Kitasatosporales</taxon>
        <taxon>Streptomycetaceae</taxon>
        <taxon>Streptomyces</taxon>
    </lineage>
</organism>
<evidence type="ECO:0000313" key="1">
    <source>
        <dbReference type="EMBL" id="MCI3238877.1"/>
    </source>
</evidence>
<evidence type="ECO:0000313" key="2">
    <source>
        <dbReference type="Proteomes" id="UP001165270"/>
    </source>
</evidence>
<comment type="caution">
    <text evidence="1">The sequence shown here is derived from an EMBL/GenBank/DDBJ whole genome shotgun (WGS) entry which is preliminary data.</text>
</comment>
<gene>
    <name evidence="1" type="ORF">MQN93_03970</name>
</gene>
<dbReference type="Proteomes" id="UP001165270">
    <property type="component" value="Unassembled WGS sequence"/>
</dbReference>
<reference evidence="1" key="1">
    <citation type="submission" date="2022-03" db="EMBL/GenBank/DDBJ databases">
        <title>Streptomyces 7R015 and 7R016 isolated from Barleria lupulina in Thailand.</title>
        <authorList>
            <person name="Kanchanasin P."/>
            <person name="Phongsopitanun W."/>
            <person name="Tanasupawat S."/>
        </authorList>
    </citation>
    <scope>NUCLEOTIDE SEQUENCE</scope>
    <source>
        <strain evidence="1">7R016</strain>
    </source>
</reference>
<dbReference type="EMBL" id="JALDAX010000001">
    <property type="protein sequence ID" value="MCI3238877.1"/>
    <property type="molecule type" value="Genomic_DNA"/>
</dbReference>
<name>A0ABS9X9W1_9ACTN</name>
<accession>A0ABS9X9W1</accession>
<dbReference type="RefSeq" id="WP_242708299.1">
    <property type="nucleotide sequence ID" value="NZ_JALDAX010000001.1"/>
</dbReference>
<proteinExistence type="predicted"/>
<sequence length="161" mass="17213">MTVTLSPRAVGVFRAAGTCRANCERYSTPTGEAEDAALEERARLVRVLVGTARARHVALEHFVVAGNADDDDLAVGQLGVAAMQQVRRGVDLLESVGGRGPQGAFEDTALEVLDVVAAASDERDLPGMQQDCVMELSWYVFGSTESAQWPYLALCSGWLIS</sequence>
<protein>
    <submittedName>
        <fullName evidence="1">Uncharacterized protein</fullName>
    </submittedName>
</protein>